<dbReference type="Proteomes" id="UP000824111">
    <property type="component" value="Unassembled WGS sequence"/>
</dbReference>
<accession>A0A9D1LUL3</accession>
<protein>
    <submittedName>
        <fullName evidence="1">Uncharacterized protein</fullName>
    </submittedName>
</protein>
<dbReference type="EMBL" id="DVND01000073">
    <property type="protein sequence ID" value="HIU48281.1"/>
    <property type="molecule type" value="Genomic_DNA"/>
</dbReference>
<reference evidence="1" key="1">
    <citation type="submission" date="2020-10" db="EMBL/GenBank/DDBJ databases">
        <authorList>
            <person name="Gilroy R."/>
        </authorList>
    </citation>
    <scope>NUCLEOTIDE SEQUENCE</scope>
    <source>
        <strain evidence="1">ChiSjej4B22-9803</strain>
    </source>
</reference>
<dbReference type="AlphaFoldDB" id="A0A9D1LUL3"/>
<organism evidence="1 2">
    <name type="scientific">Candidatus Avimonoglobus intestinipullorum</name>
    <dbReference type="NCBI Taxonomy" id="2840699"/>
    <lineage>
        <taxon>Bacteria</taxon>
        <taxon>Bacillati</taxon>
        <taxon>Bacillota</taxon>
        <taxon>Clostridia</taxon>
        <taxon>Eubacteriales</taxon>
        <taxon>Candidatus Avimonoglobus</taxon>
    </lineage>
</organism>
<evidence type="ECO:0000313" key="1">
    <source>
        <dbReference type="EMBL" id="HIU48281.1"/>
    </source>
</evidence>
<gene>
    <name evidence="1" type="ORF">IAB04_02870</name>
</gene>
<proteinExistence type="predicted"/>
<name>A0A9D1LUL3_9FIRM</name>
<reference evidence="1" key="2">
    <citation type="journal article" date="2021" name="PeerJ">
        <title>Extensive microbial diversity within the chicken gut microbiome revealed by metagenomics and culture.</title>
        <authorList>
            <person name="Gilroy R."/>
            <person name="Ravi A."/>
            <person name="Getino M."/>
            <person name="Pursley I."/>
            <person name="Horton D.L."/>
            <person name="Alikhan N.F."/>
            <person name="Baker D."/>
            <person name="Gharbi K."/>
            <person name="Hall N."/>
            <person name="Watson M."/>
            <person name="Adriaenssens E.M."/>
            <person name="Foster-Nyarko E."/>
            <person name="Jarju S."/>
            <person name="Secka A."/>
            <person name="Antonio M."/>
            <person name="Oren A."/>
            <person name="Chaudhuri R.R."/>
            <person name="La Ragione R."/>
            <person name="Hildebrand F."/>
            <person name="Pallen M.J."/>
        </authorList>
    </citation>
    <scope>NUCLEOTIDE SEQUENCE</scope>
    <source>
        <strain evidence="1">ChiSjej4B22-9803</strain>
    </source>
</reference>
<evidence type="ECO:0000313" key="2">
    <source>
        <dbReference type="Proteomes" id="UP000824111"/>
    </source>
</evidence>
<sequence length="141" mass="16330">MNNKHLAMYRYIAQYPGARRLFFNAGVAENDNIGLEPIFSDAVVKQYVDGSAIRCYDFALVVFKDEKDLPNSTENAEDLFDVQQFMEWIDTQDKNGNYPDFGDDCTVLRIRNLQNMPNTAGRDGRHAKYMFQCSVEYFEKV</sequence>
<comment type="caution">
    <text evidence="1">The sequence shown here is derived from an EMBL/GenBank/DDBJ whole genome shotgun (WGS) entry which is preliminary data.</text>
</comment>